<proteinExistence type="predicted"/>
<name>A0ABM7IKV2_9MYCO</name>
<dbReference type="SMART" id="SM00255">
    <property type="entry name" value="TIR"/>
    <property type="match status" value="1"/>
</dbReference>
<dbReference type="SUPFAM" id="SSF52200">
    <property type="entry name" value="Toll/Interleukin receptor TIR domain"/>
    <property type="match status" value="1"/>
</dbReference>
<gene>
    <name evidence="2" type="ORF">MAUB_52410</name>
</gene>
<evidence type="ECO:0000313" key="3">
    <source>
        <dbReference type="Proteomes" id="UP000465609"/>
    </source>
</evidence>
<protein>
    <recommendedName>
        <fullName evidence="1">TIR domain-containing protein</fullName>
    </recommendedName>
</protein>
<dbReference type="Pfam" id="PF13676">
    <property type="entry name" value="TIR_2"/>
    <property type="match status" value="1"/>
</dbReference>
<dbReference type="Gene3D" id="3.40.50.10140">
    <property type="entry name" value="Toll/interleukin-1 receptor homology (TIR) domain"/>
    <property type="match status" value="1"/>
</dbReference>
<organism evidence="2 3">
    <name type="scientific">Mycolicibacterium aubagnense</name>
    <dbReference type="NCBI Taxonomy" id="319707"/>
    <lineage>
        <taxon>Bacteria</taxon>
        <taxon>Bacillati</taxon>
        <taxon>Actinomycetota</taxon>
        <taxon>Actinomycetes</taxon>
        <taxon>Mycobacteriales</taxon>
        <taxon>Mycobacteriaceae</taxon>
        <taxon>Mycolicibacterium</taxon>
    </lineage>
</organism>
<dbReference type="EMBL" id="AP022577">
    <property type="protein sequence ID" value="BBX87368.1"/>
    <property type="molecule type" value="Genomic_DNA"/>
</dbReference>
<feature type="domain" description="TIR" evidence="1">
    <location>
        <begin position="5"/>
        <end position="137"/>
    </location>
</feature>
<dbReference type="Proteomes" id="UP000465609">
    <property type="component" value="Chromosome"/>
</dbReference>
<dbReference type="InterPro" id="IPR035897">
    <property type="entry name" value="Toll_tir_struct_dom_sf"/>
</dbReference>
<evidence type="ECO:0000313" key="2">
    <source>
        <dbReference type="EMBL" id="BBX87368.1"/>
    </source>
</evidence>
<dbReference type="PROSITE" id="PS50104">
    <property type="entry name" value="TIR"/>
    <property type="match status" value="1"/>
</dbReference>
<sequence length="474" mass="53562">MRLLMLYDAFISHASEDKDDFVRPLAERLRDEHIEVWYDEFTLRIGDSLRRSIDKGLAQSRFGIVVLSPSFFGKSWPQWELDGLVARDIQTGGVLLPVWHGVNRDEIIAFSPPLADKFAVSSASGIDQVVRQLCEVIRPQGSTLVIARDHLIDMGYSPPVVTDDWWLDVAAASESNDMEGDWQEPMGWGRWGFPLPESSTEPAKRGYRLAWAAAQMEWQKVAARAPITQVTPPEEVHRFIEETPGLEAACHAFPRYLIAYAPQLAIPGFGGQFELELQRLYEESLARGLESRKRKDRAGSGLTDDGLPPRCDDEYVFRDPEFGRYSAGHIACGFVQGNYVSNGPPMRFYEDPEYIAWLLSERSTFLPERVRAVLTAGMAEWGVWPWNEWELNRLEQDFGYGRGGSDGQLERELLEAKSPEDFRPSAEAVADAVHRMAFSAWLLDLPESGSELASRLLAPEFLGPYFADRAARRM</sequence>
<accession>A0ABM7IKV2</accession>
<reference evidence="2 3" key="1">
    <citation type="journal article" date="2019" name="Emerg. Microbes Infect.">
        <title>Comprehensive subspecies identification of 175 nontuberculous mycobacteria species based on 7547 genomic profiles.</title>
        <authorList>
            <person name="Matsumoto Y."/>
            <person name="Kinjo T."/>
            <person name="Motooka D."/>
            <person name="Nabeya D."/>
            <person name="Jung N."/>
            <person name="Uechi K."/>
            <person name="Horii T."/>
            <person name="Iida T."/>
            <person name="Fujita J."/>
            <person name="Nakamura S."/>
        </authorList>
    </citation>
    <scope>NUCLEOTIDE SEQUENCE [LARGE SCALE GENOMIC DNA]</scope>
    <source>
        <strain evidence="2 3">JCM 15296</strain>
    </source>
</reference>
<dbReference type="InterPro" id="IPR000157">
    <property type="entry name" value="TIR_dom"/>
</dbReference>
<evidence type="ECO:0000259" key="1">
    <source>
        <dbReference type="PROSITE" id="PS50104"/>
    </source>
</evidence>
<keyword evidence="3" id="KW-1185">Reference proteome</keyword>